<keyword evidence="2" id="KW-0614">Plasmid</keyword>
<feature type="region of interest" description="Disordered" evidence="1">
    <location>
        <begin position="210"/>
        <end position="241"/>
    </location>
</feature>
<dbReference type="KEGG" id="halx:M0R89_19260"/>
<dbReference type="RefSeq" id="WP_248652337.1">
    <property type="nucleotide sequence ID" value="NZ_CP096660.1"/>
</dbReference>
<proteinExistence type="predicted"/>
<protein>
    <submittedName>
        <fullName evidence="2">Uncharacterized protein</fullName>
    </submittedName>
</protein>
<organism evidence="2 3">
    <name type="scientific">Halorussus limi</name>
    <dbReference type="NCBI Taxonomy" id="2938695"/>
    <lineage>
        <taxon>Archaea</taxon>
        <taxon>Methanobacteriati</taxon>
        <taxon>Methanobacteriota</taxon>
        <taxon>Stenosarchaea group</taxon>
        <taxon>Halobacteria</taxon>
        <taxon>Halobacteriales</taxon>
        <taxon>Haladaptataceae</taxon>
        <taxon>Halorussus</taxon>
    </lineage>
</organism>
<feature type="compositionally biased region" description="Gly residues" evidence="1">
    <location>
        <begin position="218"/>
        <end position="231"/>
    </location>
</feature>
<keyword evidence="3" id="KW-1185">Reference proteome</keyword>
<dbReference type="EMBL" id="CP096660">
    <property type="protein sequence ID" value="UPV76304.1"/>
    <property type="molecule type" value="Genomic_DNA"/>
</dbReference>
<sequence>MTDSDEAGRTSGWMNRRTMLKNAAAAGLVGAGLTGTASAAEWTEMTLCASGSETFSYRVEVSGAVKRGGTYQSDSWDEVGDDYVEGAVSQKRCDSFLFQGEITSHELEGPGQLKVDGEVVAESSGDGGDVGDEKREVTFCAAGDETFSYRVEVTGELMRGGSYQSDSSDEVGDDYAEGATAGGRCDSFIWTGEIADLQVDGPGTVKVDGEVVEDTTGNGDGSDGGDSGDGGSLPKMVTISSPDTDEQMNYVIEVTGDFRKLEPNEDGGAAVDLVSQAGDRVRVNGTVGKGNDKFAFSGDLIEVDIPSGVVVEVTDR</sequence>
<dbReference type="PROSITE" id="PS51318">
    <property type="entry name" value="TAT"/>
    <property type="match status" value="1"/>
</dbReference>
<name>A0A8U0I0G1_9EURY</name>
<evidence type="ECO:0000313" key="3">
    <source>
        <dbReference type="Proteomes" id="UP000830729"/>
    </source>
</evidence>
<geneLocation type="plasmid" evidence="2 3">
    <name>unnamed1</name>
</geneLocation>
<evidence type="ECO:0000313" key="2">
    <source>
        <dbReference type="EMBL" id="UPV76304.1"/>
    </source>
</evidence>
<dbReference type="AlphaFoldDB" id="A0A8U0I0G1"/>
<evidence type="ECO:0000256" key="1">
    <source>
        <dbReference type="SAM" id="MobiDB-lite"/>
    </source>
</evidence>
<reference evidence="2 3" key="1">
    <citation type="submission" date="2022-04" db="EMBL/GenBank/DDBJ databases">
        <title>Diverse halophilic archaea isolated from saline environments.</title>
        <authorList>
            <person name="Cui H.-L."/>
        </authorList>
    </citation>
    <scope>NUCLEOTIDE SEQUENCE [LARGE SCALE GENOMIC DNA]</scope>
    <source>
        <strain evidence="2 3">XZYJT49</strain>
        <plasmid evidence="2 3">unnamed1</plasmid>
    </source>
</reference>
<dbReference type="GeneID" id="72187385"/>
<dbReference type="Proteomes" id="UP000830729">
    <property type="component" value="Plasmid unnamed1"/>
</dbReference>
<dbReference type="InterPro" id="IPR006311">
    <property type="entry name" value="TAT_signal"/>
</dbReference>
<gene>
    <name evidence="2" type="ORF">M0R89_19260</name>
</gene>
<accession>A0A8U0I0G1</accession>